<feature type="region of interest" description="Disordered" evidence="1">
    <location>
        <begin position="74"/>
        <end position="95"/>
    </location>
</feature>
<dbReference type="OrthoDB" id="410404at2759"/>
<evidence type="ECO:0000256" key="1">
    <source>
        <dbReference type="SAM" id="MobiDB-lite"/>
    </source>
</evidence>
<reference evidence="4" key="1">
    <citation type="submission" date="2016-06" db="UniProtKB">
        <authorList>
            <consortium name="WormBaseParasite"/>
        </authorList>
    </citation>
    <scope>IDENTIFICATION</scope>
</reference>
<evidence type="ECO:0000313" key="4">
    <source>
        <dbReference type="WBParaSite" id="SSLN_0000406001-mRNA-1"/>
    </source>
</evidence>
<accession>A0A183SI76</accession>
<dbReference type="EMBL" id="UYSU01032691">
    <property type="protein sequence ID" value="VDL90309.1"/>
    <property type="molecule type" value="Genomic_DNA"/>
</dbReference>
<keyword evidence="3" id="KW-1185">Reference proteome</keyword>
<reference evidence="2 3" key="2">
    <citation type="submission" date="2018-11" db="EMBL/GenBank/DDBJ databases">
        <authorList>
            <consortium name="Pathogen Informatics"/>
        </authorList>
    </citation>
    <scope>NUCLEOTIDE SEQUENCE [LARGE SCALE GENOMIC DNA]</scope>
    <source>
        <strain evidence="2 3">NST_G2</strain>
    </source>
</reference>
<proteinExistence type="predicted"/>
<dbReference type="AlphaFoldDB" id="A0A183SI76"/>
<evidence type="ECO:0000313" key="2">
    <source>
        <dbReference type="EMBL" id="VDL90309.1"/>
    </source>
</evidence>
<name>A0A183SI76_SCHSO</name>
<dbReference type="WBParaSite" id="SSLN_0000406001-mRNA-1">
    <property type="protein sequence ID" value="SSLN_0000406001-mRNA-1"/>
    <property type="gene ID" value="SSLN_0000406001"/>
</dbReference>
<sequence length="95" mass="10711">MGSRPQWGQVRSYKDTLKQLQLNPATWEDLSWNRPTWRRTVKAAAAIYEAYRITGAPDQPGRFLGPSNMPALSTHLPCANRPGQKFSDAMHQQSA</sequence>
<evidence type="ECO:0000313" key="3">
    <source>
        <dbReference type="Proteomes" id="UP000275846"/>
    </source>
</evidence>
<organism evidence="4">
    <name type="scientific">Schistocephalus solidus</name>
    <name type="common">Tapeworm</name>
    <dbReference type="NCBI Taxonomy" id="70667"/>
    <lineage>
        <taxon>Eukaryota</taxon>
        <taxon>Metazoa</taxon>
        <taxon>Spiralia</taxon>
        <taxon>Lophotrochozoa</taxon>
        <taxon>Platyhelminthes</taxon>
        <taxon>Cestoda</taxon>
        <taxon>Eucestoda</taxon>
        <taxon>Diphyllobothriidea</taxon>
        <taxon>Diphyllobothriidae</taxon>
        <taxon>Schistocephalus</taxon>
    </lineage>
</organism>
<protein>
    <submittedName>
        <fullName evidence="4">Transposase</fullName>
    </submittedName>
</protein>
<gene>
    <name evidence="2" type="ORF">SSLN_LOCUS3924</name>
</gene>
<dbReference type="Proteomes" id="UP000275846">
    <property type="component" value="Unassembled WGS sequence"/>
</dbReference>